<comment type="caution">
    <text evidence="2">The sequence shown here is derived from an EMBL/GenBank/DDBJ whole genome shotgun (WGS) entry which is preliminary data.</text>
</comment>
<dbReference type="EMBL" id="SHOA02000003">
    <property type="protein sequence ID" value="TDH67697.1"/>
    <property type="molecule type" value="Genomic_DNA"/>
</dbReference>
<protein>
    <recommendedName>
        <fullName evidence="4">RxLR effector protein</fullName>
    </recommendedName>
</protein>
<name>A0A976IDB0_BRELC</name>
<gene>
    <name evidence="2" type="ORF">CCR75_008320</name>
</gene>
<feature type="signal peptide" evidence="1">
    <location>
        <begin position="1"/>
        <end position="21"/>
    </location>
</feature>
<dbReference type="RefSeq" id="XP_067817196.1">
    <property type="nucleotide sequence ID" value="XM_067966374.1"/>
</dbReference>
<organism evidence="2 3">
    <name type="scientific">Bremia lactucae</name>
    <name type="common">Lettuce downy mildew</name>
    <dbReference type="NCBI Taxonomy" id="4779"/>
    <lineage>
        <taxon>Eukaryota</taxon>
        <taxon>Sar</taxon>
        <taxon>Stramenopiles</taxon>
        <taxon>Oomycota</taxon>
        <taxon>Peronosporomycetes</taxon>
        <taxon>Peronosporales</taxon>
        <taxon>Peronosporaceae</taxon>
        <taxon>Bremia</taxon>
    </lineage>
</organism>
<evidence type="ECO:0000256" key="1">
    <source>
        <dbReference type="SAM" id="SignalP"/>
    </source>
</evidence>
<evidence type="ECO:0000313" key="3">
    <source>
        <dbReference type="Proteomes" id="UP000294530"/>
    </source>
</evidence>
<dbReference type="AlphaFoldDB" id="A0A976IDB0"/>
<keyword evidence="1" id="KW-0732">Signal</keyword>
<dbReference type="GeneID" id="94352045"/>
<evidence type="ECO:0000313" key="2">
    <source>
        <dbReference type="EMBL" id="TDH67697.1"/>
    </source>
</evidence>
<feature type="chain" id="PRO_5037524682" description="RxLR effector protein" evidence="1">
    <location>
        <begin position="22"/>
        <end position="100"/>
    </location>
</feature>
<dbReference type="KEGG" id="blac:94352045"/>
<sequence length="100" mass="11398">MQRFFCQIVPAAALLLSSSDANYAFDDPKKEYLPEKGGLAIDMAATWKSSVPDDERLERFTHGSIDQIRQTHRQYSAKLPKPVRKTSLCSMWLTTNRHLA</sequence>
<proteinExistence type="predicted"/>
<keyword evidence="3" id="KW-1185">Reference proteome</keyword>
<accession>A0A976IDB0</accession>
<dbReference type="Proteomes" id="UP000294530">
    <property type="component" value="Unassembled WGS sequence"/>
</dbReference>
<evidence type="ECO:0008006" key="4">
    <source>
        <dbReference type="Google" id="ProtNLM"/>
    </source>
</evidence>
<reference evidence="2 3" key="1">
    <citation type="journal article" date="2021" name="Genome Biol.">
        <title>AFLAP: assembly-free linkage analysis pipeline using k-mers from genome sequencing data.</title>
        <authorList>
            <person name="Fletcher K."/>
            <person name="Zhang L."/>
            <person name="Gil J."/>
            <person name="Han R."/>
            <person name="Cavanaugh K."/>
            <person name="Michelmore R."/>
        </authorList>
    </citation>
    <scope>NUCLEOTIDE SEQUENCE [LARGE SCALE GENOMIC DNA]</scope>
    <source>
        <strain evidence="2 3">SF5</strain>
    </source>
</reference>